<reference evidence="1" key="1">
    <citation type="submission" date="2023-04" db="EMBL/GenBank/DDBJ databases">
        <title>Ambrosiozyma monospora NBRC 10751.</title>
        <authorList>
            <person name="Ichikawa N."/>
            <person name="Sato H."/>
            <person name="Tonouchi N."/>
        </authorList>
    </citation>
    <scope>NUCLEOTIDE SEQUENCE</scope>
    <source>
        <strain evidence="1">NBRC 10751</strain>
    </source>
</reference>
<gene>
    <name evidence="1" type="ORF">Amon02_001113800</name>
</gene>
<sequence length="213" mass="23869">MDSRSDSIYCPLDSHSPSMQEELLATRKHLFTEQNTGTSIAGSPIPPRRLSLLTQSDESSQTTTTGLTAVDEATATAVDSSLKIGSAMDFYQRELHIIRNELDFSEYTREASIWEINKIQKQLNEKEQEIQSLESLKKENEALKLELMKWVGQKGAYDSSSGPPEMVSNLNFIEASRKLQLENSELKEKVGLLTEQLETNTVNLNKIKSSLKG</sequence>
<proteinExistence type="predicted"/>
<organism evidence="1 2">
    <name type="scientific">Ambrosiozyma monospora</name>
    <name type="common">Yeast</name>
    <name type="synonym">Endomycopsis monosporus</name>
    <dbReference type="NCBI Taxonomy" id="43982"/>
    <lineage>
        <taxon>Eukaryota</taxon>
        <taxon>Fungi</taxon>
        <taxon>Dikarya</taxon>
        <taxon>Ascomycota</taxon>
        <taxon>Saccharomycotina</taxon>
        <taxon>Pichiomycetes</taxon>
        <taxon>Pichiales</taxon>
        <taxon>Pichiaceae</taxon>
        <taxon>Ambrosiozyma</taxon>
    </lineage>
</organism>
<keyword evidence="2" id="KW-1185">Reference proteome</keyword>
<evidence type="ECO:0000313" key="1">
    <source>
        <dbReference type="EMBL" id="GMF00999.1"/>
    </source>
</evidence>
<evidence type="ECO:0000313" key="2">
    <source>
        <dbReference type="Proteomes" id="UP001165064"/>
    </source>
</evidence>
<comment type="caution">
    <text evidence="1">The sequence shown here is derived from an EMBL/GenBank/DDBJ whole genome shotgun (WGS) entry which is preliminary data.</text>
</comment>
<dbReference type="Proteomes" id="UP001165064">
    <property type="component" value="Unassembled WGS sequence"/>
</dbReference>
<protein>
    <submittedName>
        <fullName evidence="1">Unnamed protein product</fullName>
    </submittedName>
</protein>
<accession>A0ACB5U366</accession>
<dbReference type="EMBL" id="BSXS01011655">
    <property type="protein sequence ID" value="GMF00999.1"/>
    <property type="molecule type" value="Genomic_DNA"/>
</dbReference>
<name>A0ACB5U366_AMBMO</name>